<evidence type="ECO:0000313" key="11">
    <source>
        <dbReference type="Proteomes" id="UP001219933"/>
    </source>
</evidence>
<keyword evidence="6 10" id="KW-0560">Oxidoreductase</keyword>
<organism evidence="10 11">
    <name type="scientific">Malassezia cuniculi</name>
    <dbReference type="NCBI Taxonomy" id="948313"/>
    <lineage>
        <taxon>Eukaryota</taxon>
        <taxon>Fungi</taxon>
        <taxon>Dikarya</taxon>
        <taxon>Basidiomycota</taxon>
        <taxon>Ustilaginomycotina</taxon>
        <taxon>Malasseziomycetes</taxon>
        <taxon>Malasseziales</taxon>
        <taxon>Malasseziaceae</taxon>
        <taxon>Malassezia</taxon>
    </lineage>
</organism>
<comment type="pathway">
    <text evidence="1">Amino-acid biosynthesis; L-proline biosynthesis; L-glutamate 5-semialdehyde from L-glutamate: step 2/2.</text>
</comment>
<keyword evidence="3" id="KW-0028">Amino-acid biosynthesis</keyword>
<comment type="catalytic activity">
    <reaction evidence="7">
        <text>L-glutamate 5-semialdehyde + phosphate + NADP(+) = L-glutamyl 5-phosphate + NADPH + H(+)</text>
        <dbReference type="Rhea" id="RHEA:19541"/>
        <dbReference type="ChEBI" id="CHEBI:15378"/>
        <dbReference type="ChEBI" id="CHEBI:43474"/>
        <dbReference type="ChEBI" id="CHEBI:57783"/>
        <dbReference type="ChEBI" id="CHEBI:58066"/>
        <dbReference type="ChEBI" id="CHEBI:58274"/>
        <dbReference type="ChEBI" id="CHEBI:58349"/>
        <dbReference type="EC" id="1.2.1.41"/>
    </reaction>
</comment>
<evidence type="ECO:0000256" key="8">
    <source>
        <dbReference type="SAM" id="Coils"/>
    </source>
</evidence>
<dbReference type="InterPro" id="IPR016162">
    <property type="entry name" value="Ald_DH_N"/>
</dbReference>
<evidence type="ECO:0000256" key="4">
    <source>
        <dbReference type="ARBA" id="ARBA00022650"/>
    </source>
</evidence>
<dbReference type="InterPro" id="IPR000965">
    <property type="entry name" value="GPR_dom"/>
</dbReference>
<dbReference type="PANTHER" id="PTHR11063">
    <property type="entry name" value="GLUTAMATE SEMIALDEHYDE DEHYDROGENASE"/>
    <property type="match status" value="1"/>
</dbReference>
<dbReference type="Gene3D" id="3.40.309.10">
    <property type="entry name" value="Aldehyde Dehydrogenase, Chain A, domain 2"/>
    <property type="match status" value="1"/>
</dbReference>
<name>A0AAF0J607_9BASI</name>
<dbReference type="CDD" id="cd07079">
    <property type="entry name" value="ALDH_F18-19_ProA-GPR"/>
    <property type="match status" value="1"/>
</dbReference>
<evidence type="ECO:0000259" key="9">
    <source>
        <dbReference type="Pfam" id="PF00171"/>
    </source>
</evidence>
<keyword evidence="11" id="KW-1185">Reference proteome</keyword>
<feature type="domain" description="Aldehyde dehydrogenase" evidence="9">
    <location>
        <begin position="8"/>
        <end position="290"/>
    </location>
</feature>
<dbReference type="Proteomes" id="UP001219933">
    <property type="component" value="Chromosome 1"/>
</dbReference>
<dbReference type="PANTHER" id="PTHR11063:SF8">
    <property type="entry name" value="DELTA-1-PYRROLINE-5-CARBOXYLATE SYNTHASE"/>
    <property type="match status" value="1"/>
</dbReference>
<dbReference type="InterPro" id="IPR020593">
    <property type="entry name" value="G-glutamylP_reductase_CS"/>
</dbReference>
<sequence>MSHATVIARQAREAYDEAQKALSSLRADAADASRVQALELIRAGLEARQEEIREANRRDVAEATELAEQGRLSRQLVSRLDLFAKAGKWESMLQGVSDVARLPSPLDICRRASRLAEAETGSNARPASGNLDLYQVTCPIGVLLCIFEARPEVIINIASLAIKSGNAAILKGGKESRHTAAVLSSVLASALEKSALPRFLVQTVETRDEIQALLHEEDYIDLVIPRGSNALVKSIQREARMPVMGHADGLCAAYVHDDAVPSITIPTILDAKTDYPSACNAIETLLVNRAHLTSGLWEQLVRALVGAGVKLYLDEALLAAAQKAVGESDALAPVEPEHFDTEFLDLALAARVVDSVDEAIDHINAHGSGHTDIILCAPLGDGNGASHPAAEAFTRSLSSSSVFVNASSRFADGFRYGFGTEVGISTGRTHARGPVGLEGLVIYKYVLRASGDGPQTAGAFNGENARPWAHTALEPRYPTM</sequence>
<evidence type="ECO:0000256" key="2">
    <source>
        <dbReference type="ARBA" id="ARBA00013002"/>
    </source>
</evidence>
<evidence type="ECO:0000313" key="10">
    <source>
        <dbReference type="EMBL" id="WFD34004.1"/>
    </source>
</evidence>
<keyword evidence="8" id="KW-0175">Coiled coil</keyword>
<dbReference type="NCBIfam" id="NF001221">
    <property type="entry name" value="PRK00197.1"/>
    <property type="match status" value="1"/>
</dbReference>
<dbReference type="SUPFAM" id="SSF53720">
    <property type="entry name" value="ALDH-like"/>
    <property type="match status" value="1"/>
</dbReference>
<dbReference type="GO" id="GO:0008652">
    <property type="term" value="P:amino acid biosynthetic process"/>
    <property type="evidence" value="ECO:0007669"/>
    <property type="project" value="UniProtKB-KW"/>
</dbReference>
<dbReference type="InterPro" id="IPR016163">
    <property type="entry name" value="Ald_DH_C"/>
</dbReference>
<dbReference type="Pfam" id="PF00171">
    <property type="entry name" value="Aldedh"/>
    <property type="match status" value="1"/>
</dbReference>
<dbReference type="NCBIfam" id="TIGR00407">
    <property type="entry name" value="proA"/>
    <property type="match status" value="1"/>
</dbReference>
<evidence type="ECO:0000256" key="5">
    <source>
        <dbReference type="ARBA" id="ARBA00022857"/>
    </source>
</evidence>
<dbReference type="InterPro" id="IPR016161">
    <property type="entry name" value="Ald_DH/histidinol_DH"/>
</dbReference>
<protein>
    <recommendedName>
        <fullName evidence="2">glutamate-5-semialdehyde dehydrogenase</fullName>
        <ecNumber evidence="2">1.2.1.41</ecNumber>
    </recommendedName>
</protein>
<accession>A0AAF0J607</accession>
<dbReference type="EMBL" id="CP119877">
    <property type="protein sequence ID" value="WFD34004.1"/>
    <property type="molecule type" value="Genomic_DNA"/>
</dbReference>
<evidence type="ECO:0000256" key="1">
    <source>
        <dbReference type="ARBA" id="ARBA00004985"/>
    </source>
</evidence>
<dbReference type="HAMAP" id="MF_00412">
    <property type="entry name" value="ProA"/>
    <property type="match status" value="1"/>
</dbReference>
<evidence type="ECO:0000256" key="6">
    <source>
        <dbReference type="ARBA" id="ARBA00023002"/>
    </source>
</evidence>
<keyword evidence="5" id="KW-0521">NADP</keyword>
<dbReference type="Gene3D" id="3.40.605.10">
    <property type="entry name" value="Aldehyde Dehydrogenase, Chain A, domain 1"/>
    <property type="match status" value="1"/>
</dbReference>
<dbReference type="InterPro" id="IPR015590">
    <property type="entry name" value="Aldehyde_DH_dom"/>
</dbReference>
<evidence type="ECO:0000256" key="3">
    <source>
        <dbReference type="ARBA" id="ARBA00022605"/>
    </source>
</evidence>
<keyword evidence="4" id="KW-0641">Proline biosynthesis</keyword>
<reference evidence="10" key="1">
    <citation type="submission" date="2023-03" db="EMBL/GenBank/DDBJ databases">
        <title>Mating type loci evolution in Malassezia.</title>
        <authorList>
            <person name="Coelho M.A."/>
        </authorList>
    </citation>
    <scope>NUCLEOTIDE SEQUENCE</scope>
    <source>
        <strain evidence="10">CBS 11721</strain>
    </source>
</reference>
<feature type="coiled-coil region" evidence="8">
    <location>
        <begin position="8"/>
        <end position="58"/>
    </location>
</feature>
<proteinExistence type="inferred from homology"/>
<dbReference type="EC" id="1.2.1.41" evidence="2"/>
<gene>
    <name evidence="10" type="primary">PRO2</name>
    <name evidence="10" type="ORF">MCUN1_000832</name>
</gene>
<dbReference type="AlphaFoldDB" id="A0AAF0J607"/>
<evidence type="ECO:0000256" key="7">
    <source>
        <dbReference type="ARBA" id="ARBA00049024"/>
    </source>
</evidence>
<dbReference type="PROSITE" id="PS01223">
    <property type="entry name" value="PROA"/>
    <property type="match status" value="1"/>
</dbReference>
<dbReference type="GO" id="GO:0004350">
    <property type="term" value="F:glutamate-5-semialdehyde dehydrogenase activity"/>
    <property type="evidence" value="ECO:0007669"/>
    <property type="project" value="UniProtKB-EC"/>
</dbReference>